<keyword evidence="1" id="KW-0347">Helicase</keyword>
<dbReference type="EMBL" id="GGEC01041837">
    <property type="protein sequence ID" value="MBX22321.1"/>
    <property type="molecule type" value="Transcribed_RNA"/>
</dbReference>
<keyword evidence="1" id="KW-0547">Nucleotide-binding</keyword>
<organism evidence="1">
    <name type="scientific">Rhizophora mucronata</name>
    <name type="common">Asiatic mangrove</name>
    <dbReference type="NCBI Taxonomy" id="61149"/>
    <lineage>
        <taxon>Eukaryota</taxon>
        <taxon>Viridiplantae</taxon>
        <taxon>Streptophyta</taxon>
        <taxon>Embryophyta</taxon>
        <taxon>Tracheophyta</taxon>
        <taxon>Spermatophyta</taxon>
        <taxon>Magnoliopsida</taxon>
        <taxon>eudicotyledons</taxon>
        <taxon>Gunneridae</taxon>
        <taxon>Pentapetalae</taxon>
        <taxon>rosids</taxon>
        <taxon>fabids</taxon>
        <taxon>Malpighiales</taxon>
        <taxon>Rhizophoraceae</taxon>
        <taxon>Rhizophora</taxon>
    </lineage>
</organism>
<keyword evidence="1" id="KW-0378">Hydrolase</keyword>
<accession>A0A2P2LWH0</accession>
<dbReference type="GO" id="GO:0004386">
    <property type="term" value="F:helicase activity"/>
    <property type="evidence" value="ECO:0007669"/>
    <property type="project" value="UniProtKB-KW"/>
</dbReference>
<keyword evidence="1" id="KW-0067">ATP-binding</keyword>
<evidence type="ECO:0000313" key="1">
    <source>
        <dbReference type="EMBL" id="MBX22321.1"/>
    </source>
</evidence>
<sequence length="63" mass="7433">MIYQSDWTKNNFCLHHKLDIFSLTDSPQMFAFYFLNQISVLLCLSDDLPKHPALQMGPFYPLH</sequence>
<protein>
    <submittedName>
        <fullName evidence="1">Putative pre-mRNA-splicing factor ATP-dependent RNA helicase DHX16</fullName>
    </submittedName>
</protein>
<reference evidence="1" key="1">
    <citation type="submission" date="2018-02" db="EMBL/GenBank/DDBJ databases">
        <title>Rhizophora mucronata_Transcriptome.</title>
        <authorList>
            <person name="Meera S.P."/>
            <person name="Sreeshan A."/>
            <person name="Augustine A."/>
        </authorList>
    </citation>
    <scope>NUCLEOTIDE SEQUENCE</scope>
    <source>
        <tissue evidence="1">Leaf</tissue>
    </source>
</reference>
<name>A0A2P2LWH0_RHIMU</name>
<dbReference type="AlphaFoldDB" id="A0A2P2LWH0"/>
<proteinExistence type="predicted"/>